<keyword evidence="5" id="KW-1185">Reference proteome</keyword>
<dbReference type="AlphaFoldDB" id="A0A1I1DTE0"/>
<dbReference type="InterPro" id="IPR007157">
    <property type="entry name" value="PspA_VIPP1"/>
</dbReference>
<feature type="region of interest" description="Disordered" evidence="3">
    <location>
        <begin position="1"/>
        <end position="29"/>
    </location>
</feature>
<keyword evidence="2" id="KW-0175">Coiled coil</keyword>
<comment type="similarity">
    <text evidence="1">Belongs to the PspA/Vipp/IM30 family.</text>
</comment>
<feature type="coiled-coil region" evidence="2">
    <location>
        <begin position="197"/>
        <end position="260"/>
    </location>
</feature>
<evidence type="ECO:0000256" key="2">
    <source>
        <dbReference type="SAM" id="Coils"/>
    </source>
</evidence>
<sequence length="352" mass="40636">MGLMDSLYTLLKSKEKEKETPPEPSPEQLLDEAITQLQFSLRKSEDSFRRAQANQQDVGRQLAQYQDNAKRLNYDAVQAMRQGKEAQARDLLSRKVSAEQQAAQMEQLYRQVSETTAQLEQQRATIQLQLQELRGKKVMLSVQMEKATQQKEVAAVLQNLEANSLPALETQLLQAQLEAGYTPLDMELAQLEKQDQDRRWQAELEQQQKALEQAQLEQQTRKIDSVFKQHEDKEKAIVKQQKAQQQAQQKEDIKQFWEQAAPETPKTNDIDTFFRESMVQQPPQTPTPPPIEQFFEEKKESAVVPNTPALDDFFKEKPSPTPPQTPDFDAFFGKEKEPPTDSQRKIDDFFND</sequence>
<name>A0A1I1DTE0_9BACT</name>
<feature type="compositionally biased region" description="Basic and acidic residues" evidence="3">
    <location>
        <begin position="12"/>
        <end position="21"/>
    </location>
</feature>
<feature type="region of interest" description="Disordered" evidence="3">
    <location>
        <begin position="310"/>
        <end position="352"/>
    </location>
</feature>
<proteinExistence type="inferred from homology"/>
<accession>A0A1I1DTE0</accession>
<feature type="compositionally biased region" description="Basic and acidic residues" evidence="3">
    <location>
        <begin position="332"/>
        <end position="352"/>
    </location>
</feature>
<evidence type="ECO:0000313" key="5">
    <source>
        <dbReference type="Proteomes" id="UP000199514"/>
    </source>
</evidence>
<evidence type="ECO:0000256" key="1">
    <source>
        <dbReference type="ARBA" id="ARBA00043985"/>
    </source>
</evidence>
<dbReference type="Proteomes" id="UP000199514">
    <property type="component" value="Unassembled WGS sequence"/>
</dbReference>
<dbReference type="Pfam" id="PF04012">
    <property type="entry name" value="PspA_IM30"/>
    <property type="match status" value="1"/>
</dbReference>
<organism evidence="4 5">
    <name type="scientific">Flexibacter flexilis DSM 6793</name>
    <dbReference type="NCBI Taxonomy" id="927664"/>
    <lineage>
        <taxon>Bacteria</taxon>
        <taxon>Pseudomonadati</taxon>
        <taxon>Bacteroidota</taxon>
        <taxon>Cytophagia</taxon>
        <taxon>Cytophagales</taxon>
        <taxon>Flexibacteraceae</taxon>
        <taxon>Flexibacter</taxon>
    </lineage>
</organism>
<dbReference type="EMBL" id="FOLE01000001">
    <property type="protein sequence ID" value="SFB77692.1"/>
    <property type="molecule type" value="Genomic_DNA"/>
</dbReference>
<feature type="coiled-coil region" evidence="2">
    <location>
        <begin position="62"/>
        <end position="150"/>
    </location>
</feature>
<evidence type="ECO:0000313" key="4">
    <source>
        <dbReference type="EMBL" id="SFB77692.1"/>
    </source>
</evidence>
<reference evidence="4 5" key="1">
    <citation type="submission" date="2016-10" db="EMBL/GenBank/DDBJ databases">
        <authorList>
            <person name="de Groot N.N."/>
        </authorList>
    </citation>
    <scope>NUCLEOTIDE SEQUENCE [LARGE SCALE GENOMIC DNA]</scope>
    <source>
        <strain evidence="4 5">DSM 6793</strain>
    </source>
</reference>
<evidence type="ECO:0000256" key="3">
    <source>
        <dbReference type="SAM" id="MobiDB-lite"/>
    </source>
</evidence>
<gene>
    <name evidence="4" type="ORF">SAMN05421780_101430</name>
</gene>
<protein>
    <submittedName>
        <fullName evidence="4">Phage shock protein A</fullName>
    </submittedName>
</protein>
<dbReference type="RefSeq" id="WP_091506494.1">
    <property type="nucleotide sequence ID" value="NZ_FOLE01000001.1"/>
</dbReference>